<reference evidence="1" key="1">
    <citation type="journal article" date="2014" name="Front. Microbiol.">
        <title>High frequency of phylogenetically diverse reductive dehalogenase-homologous genes in deep subseafloor sedimentary metagenomes.</title>
        <authorList>
            <person name="Kawai M."/>
            <person name="Futagami T."/>
            <person name="Toyoda A."/>
            <person name="Takaki Y."/>
            <person name="Nishi S."/>
            <person name="Hori S."/>
            <person name="Arai W."/>
            <person name="Tsubouchi T."/>
            <person name="Morono Y."/>
            <person name="Uchiyama I."/>
            <person name="Ito T."/>
            <person name="Fujiyama A."/>
            <person name="Inagaki F."/>
            <person name="Takami H."/>
        </authorList>
    </citation>
    <scope>NUCLEOTIDE SEQUENCE</scope>
    <source>
        <strain evidence="1">Expedition CK06-06</strain>
    </source>
</reference>
<organism evidence="1">
    <name type="scientific">marine sediment metagenome</name>
    <dbReference type="NCBI Taxonomy" id="412755"/>
    <lineage>
        <taxon>unclassified sequences</taxon>
        <taxon>metagenomes</taxon>
        <taxon>ecological metagenomes</taxon>
    </lineage>
</organism>
<accession>X1CLX6</accession>
<proteinExistence type="predicted"/>
<name>X1CLX6_9ZZZZ</name>
<evidence type="ECO:0000313" key="1">
    <source>
        <dbReference type="EMBL" id="GAH09411.1"/>
    </source>
</evidence>
<gene>
    <name evidence="1" type="ORF">S01H4_57721</name>
</gene>
<sequence length="81" mass="9515">MDPLEIAARYEVFYDDIEGDQDGHLDYRYSIGFTYRLFEKNSFATNLMGEYRVSNFEVSEGNPNGVDDKLNEVFLRLDIEF</sequence>
<comment type="caution">
    <text evidence="1">The sequence shown here is derived from an EMBL/GenBank/DDBJ whole genome shotgun (WGS) entry which is preliminary data.</text>
</comment>
<evidence type="ECO:0008006" key="2">
    <source>
        <dbReference type="Google" id="ProtNLM"/>
    </source>
</evidence>
<protein>
    <recommendedName>
        <fullName evidence="2">Porin domain-containing protein</fullName>
    </recommendedName>
</protein>
<dbReference type="AlphaFoldDB" id="X1CLX6"/>
<dbReference type="EMBL" id="BART01033629">
    <property type="protein sequence ID" value="GAH09411.1"/>
    <property type="molecule type" value="Genomic_DNA"/>
</dbReference>